<dbReference type="GO" id="GO:0008270">
    <property type="term" value="F:zinc ion binding"/>
    <property type="evidence" value="ECO:0007669"/>
    <property type="project" value="UniProtKB-KW"/>
</dbReference>
<dbReference type="SMART" id="SM00154">
    <property type="entry name" value="ZnF_AN1"/>
    <property type="match status" value="1"/>
</dbReference>
<name>A0AAV3NSC8_LITER</name>
<evidence type="ECO:0000256" key="2">
    <source>
        <dbReference type="ARBA" id="ARBA00022723"/>
    </source>
</evidence>
<evidence type="ECO:0000256" key="4">
    <source>
        <dbReference type="ARBA" id="ARBA00022833"/>
    </source>
</evidence>
<reference evidence="8 9" key="1">
    <citation type="submission" date="2024-01" db="EMBL/GenBank/DDBJ databases">
        <title>The complete chloroplast genome sequence of Lithospermum erythrorhizon: insights into the phylogenetic relationship among Boraginaceae species and the maternal lineages of purple gromwells.</title>
        <authorList>
            <person name="Okada T."/>
            <person name="Watanabe K."/>
        </authorList>
    </citation>
    <scope>NUCLEOTIDE SEQUENCE [LARGE SCALE GENOMIC DNA]</scope>
</reference>
<comment type="caution">
    <text evidence="8">The sequence shown here is derived from an EMBL/GenBank/DDBJ whole genome shotgun (WGS) entry which is preliminary data.</text>
</comment>
<evidence type="ECO:0000256" key="3">
    <source>
        <dbReference type="ARBA" id="ARBA00022771"/>
    </source>
</evidence>
<protein>
    <recommendedName>
        <fullName evidence="7">AN1-type domain-containing protein</fullName>
    </recommendedName>
</protein>
<comment type="function">
    <text evidence="1">May be involved in environmental stress response.</text>
</comment>
<evidence type="ECO:0000256" key="6">
    <source>
        <dbReference type="SAM" id="MobiDB-lite"/>
    </source>
</evidence>
<dbReference type="Pfam" id="PF01428">
    <property type="entry name" value="zf-AN1"/>
    <property type="match status" value="1"/>
</dbReference>
<sequence length="135" mass="15170">MAQQRETKDSKLKLQETLSSCTLQLSPPPLSPSTTTTTTTTTESTPLTKSTLSSDSIFLHENKLKRREKELNRCRCNGCNKKLGLMGFRCRCGQMFCPKHRYSDRHGCSFDYKAAGKEAIARENPLVRAAKLVKV</sequence>
<dbReference type="InterPro" id="IPR000058">
    <property type="entry name" value="Znf_AN1"/>
</dbReference>
<evidence type="ECO:0000259" key="7">
    <source>
        <dbReference type="PROSITE" id="PS51039"/>
    </source>
</evidence>
<evidence type="ECO:0000256" key="5">
    <source>
        <dbReference type="PROSITE-ProRule" id="PRU00449"/>
    </source>
</evidence>
<dbReference type="FunFam" id="4.10.1110.10:FF:000001">
    <property type="entry name" value="Zinc finger AN1-type containing 6"/>
    <property type="match status" value="1"/>
</dbReference>
<dbReference type="Gene3D" id="4.10.1110.10">
    <property type="entry name" value="AN1-like Zinc finger"/>
    <property type="match status" value="1"/>
</dbReference>
<organism evidence="8 9">
    <name type="scientific">Lithospermum erythrorhizon</name>
    <name type="common">Purple gromwell</name>
    <name type="synonym">Lithospermum officinale var. erythrorhizon</name>
    <dbReference type="NCBI Taxonomy" id="34254"/>
    <lineage>
        <taxon>Eukaryota</taxon>
        <taxon>Viridiplantae</taxon>
        <taxon>Streptophyta</taxon>
        <taxon>Embryophyta</taxon>
        <taxon>Tracheophyta</taxon>
        <taxon>Spermatophyta</taxon>
        <taxon>Magnoliopsida</taxon>
        <taxon>eudicotyledons</taxon>
        <taxon>Gunneridae</taxon>
        <taxon>Pentapetalae</taxon>
        <taxon>asterids</taxon>
        <taxon>lamiids</taxon>
        <taxon>Boraginales</taxon>
        <taxon>Boraginaceae</taxon>
        <taxon>Boraginoideae</taxon>
        <taxon>Lithospermeae</taxon>
        <taxon>Lithospermum</taxon>
    </lineage>
</organism>
<dbReference type="GO" id="GO:0016567">
    <property type="term" value="P:protein ubiquitination"/>
    <property type="evidence" value="ECO:0007669"/>
    <property type="project" value="TreeGrafter"/>
</dbReference>
<evidence type="ECO:0000313" key="9">
    <source>
        <dbReference type="Proteomes" id="UP001454036"/>
    </source>
</evidence>
<feature type="domain" description="AN1-type" evidence="7">
    <location>
        <begin position="68"/>
        <end position="116"/>
    </location>
</feature>
<keyword evidence="9" id="KW-1185">Reference proteome</keyword>
<dbReference type="InterPro" id="IPR035896">
    <property type="entry name" value="AN1-like_Znf"/>
</dbReference>
<dbReference type="PANTHER" id="PTHR10634">
    <property type="entry name" value="AN1-TYPE ZINC FINGER PROTEIN"/>
    <property type="match status" value="1"/>
</dbReference>
<dbReference type="Proteomes" id="UP001454036">
    <property type="component" value="Unassembled WGS sequence"/>
</dbReference>
<keyword evidence="2" id="KW-0479">Metal-binding</keyword>
<gene>
    <name evidence="8" type="ORF">LIER_03219</name>
</gene>
<dbReference type="EMBL" id="BAABME010000380">
    <property type="protein sequence ID" value="GAA0142282.1"/>
    <property type="molecule type" value="Genomic_DNA"/>
</dbReference>
<dbReference type="InterPro" id="IPR050652">
    <property type="entry name" value="AN1_A20_ZnFinger"/>
</dbReference>
<dbReference type="PANTHER" id="PTHR10634:SF22">
    <property type="entry name" value="ZINC FINGER A20 AND AN1 DOMAIN-CONTAINING STRESS-ASSOCIATED PROTEIN 5"/>
    <property type="match status" value="1"/>
</dbReference>
<dbReference type="GO" id="GO:0004842">
    <property type="term" value="F:ubiquitin-protein transferase activity"/>
    <property type="evidence" value="ECO:0007669"/>
    <property type="project" value="TreeGrafter"/>
</dbReference>
<evidence type="ECO:0000256" key="1">
    <source>
        <dbReference type="ARBA" id="ARBA00003732"/>
    </source>
</evidence>
<feature type="compositionally biased region" description="Low complexity" evidence="6">
    <location>
        <begin position="32"/>
        <end position="49"/>
    </location>
</feature>
<dbReference type="SUPFAM" id="SSF118310">
    <property type="entry name" value="AN1-like Zinc finger"/>
    <property type="match status" value="1"/>
</dbReference>
<accession>A0AAV3NSC8</accession>
<proteinExistence type="predicted"/>
<dbReference type="PROSITE" id="PS51039">
    <property type="entry name" value="ZF_AN1"/>
    <property type="match status" value="1"/>
</dbReference>
<feature type="region of interest" description="Disordered" evidence="6">
    <location>
        <begin position="20"/>
        <end position="49"/>
    </location>
</feature>
<keyword evidence="3 5" id="KW-0863">Zinc-finger</keyword>
<keyword evidence="4" id="KW-0862">Zinc</keyword>
<evidence type="ECO:0000313" key="8">
    <source>
        <dbReference type="EMBL" id="GAA0142282.1"/>
    </source>
</evidence>
<dbReference type="AlphaFoldDB" id="A0AAV3NSC8"/>